<gene>
    <name evidence="2" type="ORF">SAMN02982931_03964</name>
</gene>
<keyword evidence="1" id="KW-1133">Transmembrane helix</keyword>
<dbReference type="OrthoDB" id="9808190at2"/>
<dbReference type="Pfam" id="PF10003">
    <property type="entry name" value="DUF2244"/>
    <property type="match status" value="1"/>
</dbReference>
<evidence type="ECO:0000256" key="1">
    <source>
        <dbReference type="SAM" id="Phobius"/>
    </source>
</evidence>
<keyword evidence="3" id="KW-1185">Reference proteome</keyword>
<evidence type="ECO:0000313" key="3">
    <source>
        <dbReference type="Proteomes" id="UP000199071"/>
    </source>
</evidence>
<keyword evidence="1" id="KW-0472">Membrane</keyword>
<sequence>MTSGNAIAGADDRPIFSARLTPHRSLSPTGFMLVMLALVSCSFTAGLAFWMMGAWPVVGFFGLDILLVQLAFRLNYRAARASEEVNVYADRLTVRRTKPNGKWSEFSLNPYWARLAVDRHPEIGVTGVNLTSHGHSYPIAAFLGPHERESFAAALGKALAEARAEPAQ</sequence>
<dbReference type="PIRSF" id="PIRSF032162">
    <property type="entry name" value="UCP032162_imp"/>
    <property type="match status" value="1"/>
</dbReference>
<dbReference type="AlphaFoldDB" id="A0A1G6DZR9"/>
<proteinExistence type="predicted"/>
<dbReference type="RefSeq" id="WP_090879172.1">
    <property type="nucleotide sequence ID" value="NZ_FMXQ01000009.1"/>
</dbReference>
<keyword evidence="1" id="KW-0812">Transmembrane</keyword>
<accession>A0A1G6DZR9</accession>
<name>A0A1G6DZR9_9HYPH</name>
<dbReference type="Proteomes" id="UP000199071">
    <property type="component" value="Unassembled WGS sequence"/>
</dbReference>
<feature type="transmembrane region" description="Helical" evidence="1">
    <location>
        <begin position="57"/>
        <end position="76"/>
    </location>
</feature>
<feature type="transmembrane region" description="Helical" evidence="1">
    <location>
        <begin position="29"/>
        <end position="51"/>
    </location>
</feature>
<dbReference type="InterPro" id="IPR019253">
    <property type="entry name" value="DUF2244_TM"/>
</dbReference>
<dbReference type="InterPro" id="IPR016990">
    <property type="entry name" value="UCP032162_TM"/>
</dbReference>
<organism evidence="2 3">
    <name type="scientific">Bauldia litoralis</name>
    <dbReference type="NCBI Taxonomy" id="665467"/>
    <lineage>
        <taxon>Bacteria</taxon>
        <taxon>Pseudomonadati</taxon>
        <taxon>Pseudomonadota</taxon>
        <taxon>Alphaproteobacteria</taxon>
        <taxon>Hyphomicrobiales</taxon>
        <taxon>Kaistiaceae</taxon>
        <taxon>Bauldia</taxon>
    </lineage>
</organism>
<dbReference type="STRING" id="665467.SAMN02982931_03964"/>
<evidence type="ECO:0000313" key="2">
    <source>
        <dbReference type="EMBL" id="SDB50643.1"/>
    </source>
</evidence>
<dbReference type="EMBL" id="FMXQ01000009">
    <property type="protein sequence ID" value="SDB50643.1"/>
    <property type="molecule type" value="Genomic_DNA"/>
</dbReference>
<protein>
    <submittedName>
        <fullName evidence="2">Uncharacterized membrane protein</fullName>
    </submittedName>
</protein>
<reference evidence="2 3" key="1">
    <citation type="submission" date="2016-10" db="EMBL/GenBank/DDBJ databases">
        <authorList>
            <person name="de Groot N.N."/>
        </authorList>
    </citation>
    <scope>NUCLEOTIDE SEQUENCE [LARGE SCALE GENOMIC DNA]</scope>
    <source>
        <strain evidence="2 3">ATCC 35022</strain>
    </source>
</reference>